<dbReference type="InterPro" id="IPR003594">
    <property type="entry name" value="HATPase_dom"/>
</dbReference>
<evidence type="ECO:0000259" key="4">
    <source>
        <dbReference type="SMART" id="SM00387"/>
    </source>
</evidence>
<dbReference type="CDD" id="cd16917">
    <property type="entry name" value="HATPase_UhpB-NarQ-NarX-like"/>
    <property type="match status" value="1"/>
</dbReference>
<dbReference type="InterPro" id="IPR036890">
    <property type="entry name" value="HATPase_C_sf"/>
</dbReference>
<dbReference type="PANTHER" id="PTHR24421">
    <property type="entry name" value="NITRATE/NITRITE SENSOR PROTEIN NARX-RELATED"/>
    <property type="match status" value="1"/>
</dbReference>
<feature type="transmembrane region" description="Helical" evidence="3">
    <location>
        <begin position="200"/>
        <end position="223"/>
    </location>
</feature>
<feature type="transmembrane region" description="Helical" evidence="3">
    <location>
        <begin position="161"/>
        <end position="179"/>
    </location>
</feature>
<dbReference type="AlphaFoldDB" id="A0A0F9WGI1"/>
<feature type="domain" description="Histidine kinase/HSP90-like ATPase" evidence="4">
    <location>
        <begin position="390"/>
        <end position="481"/>
    </location>
</feature>
<name>A0A0F9WGI1_9ZZZZ</name>
<feature type="transmembrane region" description="Helical" evidence="3">
    <location>
        <begin position="110"/>
        <end position="130"/>
    </location>
</feature>
<dbReference type="GO" id="GO:0000160">
    <property type="term" value="P:phosphorelay signal transduction system"/>
    <property type="evidence" value="ECO:0007669"/>
    <property type="project" value="UniProtKB-KW"/>
</dbReference>
<gene>
    <name evidence="5" type="ORF">LCGC14_0010810</name>
</gene>
<evidence type="ECO:0000313" key="5">
    <source>
        <dbReference type="EMBL" id="KKO11588.1"/>
    </source>
</evidence>
<dbReference type="Pfam" id="PF02518">
    <property type="entry name" value="HATPase_c"/>
    <property type="match status" value="1"/>
</dbReference>
<organism evidence="5">
    <name type="scientific">marine sediment metagenome</name>
    <dbReference type="NCBI Taxonomy" id="412755"/>
    <lineage>
        <taxon>unclassified sequences</taxon>
        <taxon>metagenomes</taxon>
        <taxon>ecological metagenomes</taxon>
    </lineage>
</organism>
<comment type="caution">
    <text evidence="5">The sequence shown here is derived from an EMBL/GenBank/DDBJ whole genome shotgun (WGS) entry which is preliminary data.</text>
</comment>
<reference evidence="5" key="1">
    <citation type="journal article" date="2015" name="Nature">
        <title>Complex archaea that bridge the gap between prokaryotes and eukaryotes.</title>
        <authorList>
            <person name="Spang A."/>
            <person name="Saw J.H."/>
            <person name="Jorgensen S.L."/>
            <person name="Zaremba-Niedzwiedzka K."/>
            <person name="Martijn J."/>
            <person name="Lind A.E."/>
            <person name="van Eijk R."/>
            <person name="Schleper C."/>
            <person name="Guy L."/>
            <person name="Ettema T.J."/>
        </authorList>
    </citation>
    <scope>NUCLEOTIDE SEQUENCE</scope>
</reference>
<dbReference type="PANTHER" id="PTHR24421:SF61">
    <property type="entry name" value="OXYGEN SENSOR HISTIDINE KINASE NREB"/>
    <property type="match status" value="1"/>
</dbReference>
<keyword evidence="3" id="KW-0472">Membrane</keyword>
<protein>
    <recommendedName>
        <fullName evidence="4">Histidine kinase/HSP90-like ATPase domain-containing protein</fullName>
    </recommendedName>
</protein>
<dbReference type="GO" id="GO:0016301">
    <property type="term" value="F:kinase activity"/>
    <property type="evidence" value="ECO:0007669"/>
    <property type="project" value="UniProtKB-KW"/>
</dbReference>
<feature type="transmembrane region" description="Helical" evidence="3">
    <location>
        <begin position="137"/>
        <end position="155"/>
    </location>
</feature>
<feature type="transmembrane region" description="Helical" evidence="3">
    <location>
        <begin position="235"/>
        <end position="252"/>
    </location>
</feature>
<dbReference type="SMART" id="SM00387">
    <property type="entry name" value="HATPase_c"/>
    <property type="match status" value="1"/>
</dbReference>
<accession>A0A0F9WGI1</accession>
<proteinExistence type="predicted"/>
<dbReference type="EMBL" id="LAZR01000002">
    <property type="protein sequence ID" value="KKO11588.1"/>
    <property type="molecule type" value="Genomic_DNA"/>
</dbReference>
<keyword evidence="3" id="KW-0812">Transmembrane</keyword>
<keyword evidence="2" id="KW-0418">Kinase</keyword>
<dbReference type="SUPFAM" id="SSF55874">
    <property type="entry name" value="ATPase domain of HSP90 chaperone/DNA topoisomerase II/histidine kinase"/>
    <property type="match status" value="1"/>
</dbReference>
<dbReference type="InterPro" id="IPR050482">
    <property type="entry name" value="Sensor_HK_TwoCompSys"/>
</dbReference>
<keyword evidence="1" id="KW-0808">Transferase</keyword>
<sequence>MSFLLKLFIRILSGICLVLLSTSLLAQAPARPALLTSTPVTVADLPVQSGRTGSLILLPGPVVAESDVAGGRAAVGLIRELQADGVPVLPGTYAHLQQILQQRDLLFWQIPVWTGVVNLLVALILLLVLLRKTALPLLRWLFSLAFAGNLYYLPMLLSLPAAVQLTVNVLYFIAILIFLRMLQTSVSALSGSGTRLPQAVFRVAVLSLLLLIGVDSVVLIAGLELANHPGMTPQLVPVGQLAGVLAALYFLTSRHAEMRAELTILNASLDQRVAEATAELQQRYRQLTRDALEAARMNERSVIYQSIHEDLGDKLLQLMYSAGDRDTMDLARSALAELRDSRSLLPDHCRPLTEVLADIRSEAQSRCDQAGIALNWQQDGALAEASLNARQHSALGRTVREAFSNLLKHARASTATVSVRVSDSRLFYSIGDNGKGIAAQFSPGRGLINMHSRVKELGGTLRQSSAPEGGTTLEFMLPLRAAAEGAPAADGELAGNTV</sequence>
<evidence type="ECO:0000256" key="2">
    <source>
        <dbReference type="ARBA" id="ARBA00022777"/>
    </source>
</evidence>
<dbReference type="Gene3D" id="3.30.565.10">
    <property type="entry name" value="Histidine kinase-like ATPase, C-terminal domain"/>
    <property type="match status" value="1"/>
</dbReference>
<keyword evidence="3" id="KW-1133">Transmembrane helix</keyword>
<evidence type="ECO:0000256" key="3">
    <source>
        <dbReference type="SAM" id="Phobius"/>
    </source>
</evidence>
<evidence type="ECO:0000256" key="1">
    <source>
        <dbReference type="ARBA" id="ARBA00022679"/>
    </source>
</evidence>